<feature type="transmembrane region" description="Helical" evidence="7">
    <location>
        <begin position="93"/>
        <end position="110"/>
    </location>
</feature>
<organism evidence="10 11">
    <name type="scientific">Acinetobacter populi</name>
    <dbReference type="NCBI Taxonomy" id="1582270"/>
    <lineage>
        <taxon>Bacteria</taxon>
        <taxon>Pseudomonadati</taxon>
        <taxon>Pseudomonadota</taxon>
        <taxon>Gammaproteobacteria</taxon>
        <taxon>Moraxellales</taxon>
        <taxon>Moraxellaceae</taxon>
        <taxon>Acinetobacter</taxon>
    </lineage>
</organism>
<accession>A0A1Z9YWE4</accession>
<feature type="transmembrane region" description="Helical" evidence="7">
    <location>
        <begin position="493"/>
        <end position="512"/>
    </location>
</feature>
<dbReference type="OrthoDB" id="8670769at2"/>
<evidence type="ECO:0000256" key="4">
    <source>
        <dbReference type="ARBA" id="ARBA00022989"/>
    </source>
</evidence>
<feature type="transmembrane region" description="Helical" evidence="7">
    <location>
        <begin position="445"/>
        <end position="464"/>
    </location>
</feature>
<comment type="subcellular location">
    <subcellularLocation>
        <location evidence="1">Cell membrane</location>
        <topology evidence="1">Multi-pass membrane protein</topology>
    </subcellularLocation>
</comment>
<feature type="transmembrane region" description="Helical" evidence="7">
    <location>
        <begin position="394"/>
        <end position="415"/>
    </location>
</feature>
<reference evidence="10 11" key="1">
    <citation type="submission" date="2017-05" db="EMBL/GenBank/DDBJ databases">
        <title>Acinetobacter populi ANC 5415 (= PBJ7), whole genome shotgun sequencing project.</title>
        <authorList>
            <person name="Nemec A."/>
            <person name="Radolfova-Krizova L."/>
        </authorList>
    </citation>
    <scope>NUCLEOTIDE SEQUENCE [LARGE SCALE GENOMIC DNA]</scope>
    <source>
        <strain evidence="10 11">PBJ7</strain>
    </source>
</reference>
<evidence type="ECO:0000256" key="5">
    <source>
        <dbReference type="ARBA" id="ARBA00023136"/>
    </source>
</evidence>
<evidence type="ECO:0000259" key="9">
    <source>
        <dbReference type="Pfam" id="PF13515"/>
    </source>
</evidence>
<dbReference type="NCBIfam" id="TIGR01666">
    <property type="entry name" value="YCCS"/>
    <property type="match status" value="1"/>
</dbReference>
<keyword evidence="11" id="KW-1185">Reference proteome</keyword>
<dbReference type="Pfam" id="PF13515">
    <property type="entry name" value="FUSC_2"/>
    <property type="match status" value="1"/>
</dbReference>
<feature type="transmembrane region" description="Helical" evidence="7">
    <location>
        <begin position="70"/>
        <end position="87"/>
    </location>
</feature>
<dbReference type="RefSeq" id="WP_087620898.1">
    <property type="nucleotide sequence ID" value="NZ_NEXX01000004.1"/>
</dbReference>
<feature type="transmembrane region" description="Helical" evidence="7">
    <location>
        <begin position="16"/>
        <end position="36"/>
    </location>
</feature>
<dbReference type="Proteomes" id="UP000196536">
    <property type="component" value="Unassembled WGS sequence"/>
</dbReference>
<dbReference type="InterPro" id="IPR032692">
    <property type="entry name" value="YccS_N"/>
</dbReference>
<feature type="transmembrane region" description="Helical" evidence="7">
    <location>
        <begin position="518"/>
        <end position="536"/>
    </location>
</feature>
<evidence type="ECO:0000256" key="7">
    <source>
        <dbReference type="SAM" id="Phobius"/>
    </source>
</evidence>
<keyword evidence="5 7" id="KW-0472">Membrane</keyword>
<dbReference type="AlphaFoldDB" id="A0A1Z9YWE4"/>
<dbReference type="Pfam" id="PF12805">
    <property type="entry name" value="FUSC-like"/>
    <property type="match status" value="1"/>
</dbReference>
<feature type="transmembrane region" description="Helical" evidence="7">
    <location>
        <begin position="470"/>
        <end position="486"/>
    </location>
</feature>
<evidence type="ECO:0000313" key="11">
    <source>
        <dbReference type="Proteomes" id="UP000196536"/>
    </source>
</evidence>
<keyword evidence="3 7" id="KW-0812">Transmembrane</keyword>
<evidence type="ECO:0000313" key="10">
    <source>
        <dbReference type="EMBL" id="OUY06538.1"/>
    </source>
</evidence>
<dbReference type="GO" id="GO:0005886">
    <property type="term" value="C:plasma membrane"/>
    <property type="evidence" value="ECO:0007669"/>
    <property type="project" value="UniProtKB-SubCell"/>
</dbReference>
<comment type="similarity">
    <text evidence="6">Belongs to the YccS/YhfK family.</text>
</comment>
<dbReference type="EMBL" id="NEXX01000004">
    <property type="protein sequence ID" value="OUY06538.1"/>
    <property type="molecule type" value="Genomic_DNA"/>
</dbReference>
<dbReference type="InterPro" id="IPR010019">
    <property type="entry name" value="Integral_membrane_YccS"/>
</dbReference>
<dbReference type="PANTHER" id="PTHR30509">
    <property type="entry name" value="P-HYDROXYBENZOIC ACID EFFLUX PUMP SUBUNIT-RELATED"/>
    <property type="match status" value="1"/>
</dbReference>
<keyword evidence="4 7" id="KW-1133">Transmembrane helix</keyword>
<feature type="domain" description="Integral membrane protein YccS N-terminal" evidence="8">
    <location>
        <begin position="68"/>
        <end position="345"/>
    </location>
</feature>
<feature type="transmembrane region" description="Helical" evidence="7">
    <location>
        <begin position="117"/>
        <end position="133"/>
    </location>
</feature>
<evidence type="ECO:0000256" key="2">
    <source>
        <dbReference type="ARBA" id="ARBA00022475"/>
    </source>
</evidence>
<protein>
    <submittedName>
        <fullName evidence="10">TIGR01666 family membrane protein</fullName>
    </submittedName>
</protein>
<dbReference type="InterPro" id="IPR010020">
    <property type="entry name" value="Integral_membrane_YCCS_YHJK"/>
</dbReference>
<feature type="domain" description="Integral membrane bound transporter" evidence="9">
    <location>
        <begin position="413"/>
        <end position="530"/>
    </location>
</feature>
<sequence length="716" mass="82203">MNSLIQLFQQFKSNSTLIYCLQILIVLTGTTLGLYFSGYVEWIVPVTLGAIATALTDFDDRLSLRLRNLGVVCVLFFTVSTILHFLYPYKFLFIVYLSLSSAALILMGALGQRYATISFGTILLSIYTMFGLGEYHVWYFQPLCFVAGVIWYGFTSVIFYLIKPTQAVQDNLSQSFAHIAELLFAKAKLFDPDNKNNVEALLFDLSIKNADVVQSFNRTKASLLTRLKASRANKHTIYWLNLYFLAQDIHEQASANYLHYEQIQHNFSRTDLIFRIQKNVRLLGLACQELAQSIVHNQRYQPSIDQTDALHNLESSMADWIRQNPHNIEVKNLQLILKNLKSVHADLYNFQDLSHSQQQRYQQHIDNLNLLDDDIHDRHDLWLKLKQHLSPESALFRHAVRIAFVFAVGSLISLLPFAKNGYWILLTSLFVCQMRYFATKSRLKMRTLGTLLGVILGVPILYFVPSVEGQLFLTIIFGVCFFYLSAKKYAIATLMATLMVLLIFNLKGAGYAVILPRIIDTILGCLIAWFAVNFIWPDWNFRNISNTIKKSSKATLDYFDAVVEQYQHGKTNSIDYRKARRYAHDAQTELSSMISSLSTEPNPDQQLIHSAFRYLVYSHSQLSYVSALGSDRERIEDQQVLDLMIWCKNTLIAVLLEQQPLPEHEIGEKLQKIKDLSTQDNLSEHMLLVLKQISLLLETLPELLNLRRTLLALEIK</sequence>
<name>A0A1Z9YWE4_9GAMM</name>
<dbReference type="NCBIfam" id="TIGR01667">
    <property type="entry name" value="YCCS_YHFK"/>
    <property type="match status" value="1"/>
</dbReference>
<gene>
    <name evidence="10" type="ORF">CAP51_11440</name>
</gene>
<evidence type="ECO:0000256" key="3">
    <source>
        <dbReference type="ARBA" id="ARBA00022692"/>
    </source>
</evidence>
<feature type="transmembrane region" description="Helical" evidence="7">
    <location>
        <begin position="139"/>
        <end position="162"/>
    </location>
</feature>
<evidence type="ECO:0000256" key="1">
    <source>
        <dbReference type="ARBA" id="ARBA00004651"/>
    </source>
</evidence>
<keyword evidence="2" id="KW-1003">Cell membrane</keyword>
<evidence type="ECO:0000259" key="8">
    <source>
        <dbReference type="Pfam" id="PF12805"/>
    </source>
</evidence>
<comment type="caution">
    <text evidence="10">The sequence shown here is derived from an EMBL/GenBank/DDBJ whole genome shotgun (WGS) entry which is preliminary data.</text>
</comment>
<dbReference type="PANTHER" id="PTHR30509:SF23">
    <property type="entry name" value="INNER MEMBRANE PROTEIN"/>
    <property type="match status" value="1"/>
</dbReference>
<proteinExistence type="inferred from homology"/>
<evidence type="ECO:0000256" key="6">
    <source>
        <dbReference type="ARBA" id="ARBA00043993"/>
    </source>
</evidence>
<dbReference type="InterPro" id="IPR049453">
    <property type="entry name" value="Memb_transporter_dom"/>
</dbReference>